<dbReference type="EMBL" id="CAEKDK010000008">
    <property type="protein sequence ID" value="CAB4289967.1"/>
    <property type="molecule type" value="Genomic_DNA"/>
</dbReference>
<name>A0A6J5VQG7_PRUAR</name>
<proteinExistence type="predicted"/>
<dbReference type="EMBL" id="CAEKKB010000005">
    <property type="protein sequence ID" value="CAB4311021.1"/>
    <property type="molecule type" value="Genomic_DNA"/>
</dbReference>
<dbReference type="Proteomes" id="UP000507245">
    <property type="component" value="Unassembled WGS sequence"/>
</dbReference>
<evidence type="ECO:0000313" key="5">
    <source>
        <dbReference type="EMBL" id="CAB4293883.1"/>
    </source>
</evidence>
<dbReference type="EMBL" id="CAEKDK010000001">
    <property type="protein sequence ID" value="CAB4263356.1"/>
    <property type="molecule type" value="Genomic_DNA"/>
</dbReference>
<gene>
    <name evidence="3" type="ORF">CURHAP_LOCUS33509</name>
    <name evidence="1" type="ORF">CURHAP_LOCUS3504</name>
    <name evidence="2" type="ORF">CURHAP_LOCUS3523</name>
    <name evidence="4" type="ORF">CURHAP_LOCUS49738</name>
    <name evidence="5" type="ORF">ORAREDHAP_LOCUS3303</name>
    <name evidence="6" type="ORF">ORAREDHAP_LOCUS33042</name>
    <name evidence="7" type="ORF">ORAREDHAP_LOCUS49057</name>
</gene>
<reference evidence="9" key="1">
    <citation type="journal article" date="2020" name="Genome Biol.">
        <title>Gamete binning: chromosome-level and haplotype-resolved genome assembly enabled by high-throughput single-cell sequencing of gamete genomes.</title>
        <authorList>
            <person name="Campoy J.A."/>
            <person name="Sun H."/>
            <person name="Goel M."/>
            <person name="Jiao W.-B."/>
            <person name="Folz-Donahue K."/>
            <person name="Wang N."/>
            <person name="Rubio M."/>
            <person name="Liu C."/>
            <person name="Kukat C."/>
            <person name="Ruiz D."/>
            <person name="Huettel B."/>
            <person name="Schneeberger K."/>
        </authorList>
    </citation>
    <scope>NUCLEOTIDE SEQUENCE [LARGE SCALE GENOMIC DNA]</scope>
    <source>
        <strain evidence="9">cv. Rojo Pasion</strain>
    </source>
</reference>
<keyword evidence="9" id="KW-1185">Reference proteome</keyword>
<evidence type="ECO:0000313" key="6">
    <source>
        <dbReference type="EMBL" id="CAB4311021.1"/>
    </source>
</evidence>
<sequence length="73" mass="8524">MLASSITQLTTRIQRYGVRPSVYNFEEKFQRYSSSGPYQGAKRKLLAFLISLWTCRDRHLIYAITISLFKTDS</sequence>
<evidence type="ECO:0000313" key="1">
    <source>
        <dbReference type="EMBL" id="CAB4263356.1"/>
    </source>
</evidence>
<dbReference type="EMBL" id="CAEKKB010000008">
    <property type="protein sequence ID" value="CAB4320331.1"/>
    <property type="molecule type" value="Genomic_DNA"/>
</dbReference>
<evidence type="ECO:0000313" key="4">
    <source>
        <dbReference type="EMBL" id="CAB4289967.1"/>
    </source>
</evidence>
<dbReference type="AlphaFoldDB" id="A0A6J5VQG7"/>
<evidence type="ECO:0000313" key="3">
    <source>
        <dbReference type="EMBL" id="CAB4280614.1"/>
    </source>
</evidence>
<evidence type="ECO:0000313" key="9">
    <source>
        <dbReference type="Proteomes" id="UP000507245"/>
    </source>
</evidence>
<dbReference type="EMBL" id="CAEKDK010000001">
    <property type="protein sequence ID" value="CAB4263375.1"/>
    <property type="molecule type" value="Genomic_DNA"/>
</dbReference>
<reference evidence="4 8" key="2">
    <citation type="submission" date="2020-05" db="EMBL/GenBank/DDBJ databases">
        <authorList>
            <person name="Campoy J."/>
            <person name="Schneeberger K."/>
            <person name="Spophaly S."/>
        </authorList>
    </citation>
    <scope>NUCLEOTIDE SEQUENCE [LARGE SCALE GENOMIC DNA]</scope>
    <source>
        <strain evidence="4">PruArmRojPasFocal</strain>
    </source>
</reference>
<evidence type="ECO:0000313" key="7">
    <source>
        <dbReference type="EMBL" id="CAB4320331.1"/>
    </source>
</evidence>
<organism evidence="4 8">
    <name type="scientific">Prunus armeniaca</name>
    <name type="common">Apricot</name>
    <name type="synonym">Armeniaca vulgaris</name>
    <dbReference type="NCBI Taxonomy" id="36596"/>
    <lineage>
        <taxon>Eukaryota</taxon>
        <taxon>Viridiplantae</taxon>
        <taxon>Streptophyta</taxon>
        <taxon>Embryophyta</taxon>
        <taxon>Tracheophyta</taxon>
        <taxon>Spermatophyta</taxon>
        <taxon>Magnoliopsida</taxon>
        <taxon>eudicotyledons</taxon>
        <taxon>Gunneridae</taxon>
        <taxon>Pentapetalae</taxon>
        <taxon>rosids</taxon>
        <taxon>fabids</taxon>
        <taxon>Rosales</taxon>
        <taxon>Rosaceae</taxon>
        <taxon>Amygdaloideae</taxon>
        <taxon>Amygdaleae</taxon>
        <taxon>Prunus</taxon>
    </lineage>
</organism>
<dbReference type="Proteomes" id="UP000507222">
    <property type="component" value="Unassembled WGS sequence"/>
</dbReference>
<accession>A0A6J5VQG7</accession>
<protein>
    <submittedName>
        <fullName evidence="4">Uncharacterized protein</fullName>
    </submittedName>
</protein>
<evidence type="ECO:0000313" key="8">
    <source>
        <dbReference type="Proteomes" id="UP000507222"/>
    </source>
</evidence>
<evidence type="ECO:0000313" key="2">
    <source>
        <dbReference type="EMBL" id="CAB4263375.1"/>
    </source>
</evidence>
<dbReference type="EMBL" id="CAEKKB010000001">
    <property type="protein sequence ID" value="CAB4293883.1"/>
    <property type="molecule type" value="Genomic_DNA"/>
</dbReference>
<dbReference type="EMBL" id="CAEKDK010000005">
    <property type="protein sequence ID" value="CAB4280614.1"/>
    <property type="molecule type" value="Genomic_DNA"/>
</dbReference>